<evidence type="ECO:0000313" key="2">
    <source>
        <dbReference type="EMBL" id="KAK4143505.1"/>
    </source>
</evidence>
<organism evidence="2 3">
    <name type="scientific">Dichotomopilus funicola</name>
    <dbReference type="NCBI Taxonomy" id="1934379"/>
    <lineage>
        <taxon>Eukaryota</taxon>
        <taxon>Fungi</taxon>
        <taxon>Dikarya</taxon>
        <taxon>Ascomycota</taxon>
        <taxon>Pezizomycotina</taxon>
        <taxon>Sordariomycetes</taxon>
        <taxon>Sordariomycetidae</taxon>
        <taxon>Sordariales</taxon>
        <taxon>Chaetomiaceae</taxon>
        <taxon>Dichotomopilus</taxon>
    </lineage>
</organism>
<evidence type="ECO:0000313" key="3">
    <source>
        <dbReference type="Proteomes" id="UP001302676"/>
    </source>
</evidence>
<dbReference type="RefSeq" id="XP_062636876.1">
    <property type="nucleotide sequence ID" value="XM_062777311.1"/>
</dbReference>
<proteinExistence type="predicted"/>
<dbReference type="GeneID" id="87813924"/>
<reference evidence="2" key="1">
    <citation type="journal article" date="2023" name="Mol. Phylogenet. Evol.">
        <title>Genome-scale phylogeny and comparative genomics of the fungal order Sordariales.</title>
        <authorList>
            <person name="Hensen N."/>
            <person name="Bonometti L."/>
            <person name="Westerberg I."/>
            <person name="Brannstrom I.O."/>
            <person name="Guillou S."/>
            <person name="Cros-Aarteil S."/>
            <person name="Calhoun S."/>
            <person name="Haridas S."/>
            <person name="Kuo A."/>
            <person name="Mondo S."/>
            <person name="Pangilinan J."/>
            <person name="Riley R."/>
            <person name="LaButti K."/>
            <person name="Andreopoulos B."/>
            <person name="Lipzen A."/>
            <person name="Chen C."/>
            <person name="Yan M."/>
            <person name="Daum C."/>
            <person name="Ng V."/>
            <person name="Clum A."/>
            <person name="Steindorff A."/>
            <person name="Ohm R.A."/>
            <person name="Martin F."/>
            <person name="Silar P."/>
            <person name="Natvig D.O."/>
            <person name="Lalanne C."/>
            <person name="Gautier V."/>
            <person name="Ament-Velasquez S.L."/>
            <person name="Kruys A."/>
            <person name="Hutchinson M.I."/>
            <person name="Powell A.J."/>
            <person name="Barry K."/>
            <person name="Miller A.N."/>
            <person name="Grigoriev I.V."/>
            <person name="Debuchy R."/>
            <person name="Gladieux P."/>
            <person name="Hiltunen Thoren M."/>
            <person name="Johannesson H."/>
        </authorList>
    </citation>
    <scope>NUCLEOTIDE SEQUENCE</scope>
    <source>
        <strain evidence="2">CBS 141.50</strain>
    </source>
</reference>
<reference evidence="2" key="2">
    <citation type="submission" date="2023-05" db="EMBL/GenBank/DDBJ databases">
        <authorList>
            <consortium name="Lawrence Berkeley National Laboratory"/>
            <person name="Steindorff A."/>
            <person name="Hensen N."/>
            <person name="Bonometti L."/>
            <person name="Westerberg I."/>
            <person name="Brannstrom I.O."/>
            <person name="Guillou S."/>
            <person name="Cros-Aarteil S."/>
            <person name="Calhoun S."/>
            <person name="Haridas S."/>
            <person name="Kuo A."/>
            <person name="Mondo S."/>
            <person name="Pangilinan J."/>
            <person name="Riley R."/>
            <person name="Labutti K."/>
            <person name="Andreopoulos B."/>
            <person name="Lipzen A."/>
            <person name="Chen C."/>
            <person name="Yanf M."/>
            <person name="Daum C."/>
            <person name="Ng V."/>
            <person name="Clum A."/>
            <person name="Ohm R."/>
            <person name="Martin F."/>
            <person name="Silar P."/>
            <person name="Natvig D."/>
            <person name="Lalanne C."/>
            <person name="Gautier V."/>
            <person name="Ament-Velasquez S.L."/>
            <person name="Kruys A."/>
            <person name="Hutchinson M.I."/>
            <person name="Powell A.J."/>
            <person name="Barry K."/>
            <person name="Miller A.N."/>
            <person name="Grigoriev I.V."/>
            <person name="Debuchy R."/>
            <person name="Gladieux P."/>
            <person name="Thoren M.H."/>
            <person name="Johannesson H."/>
        </authorList>
    </citation>
    <scope>NUCLEOTIDE SEQUENCE</scope>
    <source>
        <strain evidence="2">CBS 141.50</strain>
    </source>
</reference>
<dbReference type="Proteomes" id="UP001302676">
    <property type="component" value="Unassembled WGS sequence"/>
</dbReference>
<comment type="caution">
    <text evidence="2">The sequence shown here is derived from an EMBL/GenBank/DDBJ whole genome shotgun (WGS) entry which is preliminary data.</text>
</comment>
<sequence>MANTVEEWCLRRIDQWLSRGLLKKEAVMERLDKAIQDSYAISEEDEATLNSVFRSVCTDEETLTEPLFLSLLQTKSALPRSLDGTAAGKRVYAALVYLSKLPFVPPTNAAHPDTTGLTLAQLKRALVWIFPDRDSSFIEEGSNSRMRTRADHRRRIFQSLASTMVADNVHTRIYDSQRARNLALRNAFEVEYEEHHEFCRPNHDDDGDEIYHDLIDLLCATQEVKHPGLATVPRDGFRSVGKAITAEHSLPRLYSLAFPAKEFVPLVKVLLALQFVPSAGGLDPSIDDPTGFKTAADALVAAFQEQDITYPAFDHALKHIAPFLLGPLYEILSVSFFNHSYPCLIAGALDLPPHLLKPPRNTMAPINPINETNPSREESASPDPFLKTPHLAQLVARFAENIDTGSLARVWAYDPCDHNHDHTQNGAPHDAPDVTITSIFLDALESAPDEAMVVIGGTRRERRQGEGNSEGIFGFGLFSSRPEDDGESIQPGESSRNSSNKQCALFQVTPVQDVFRGVVGRRGWARMESGDGVVFGGETGVVFRLRDELARFEVRHRQLQEGGGHDGINGHGEGCSFVPNPLRGNWRADFDVEMIEIWSEPE</sequence>
<dbReference type="AlphaFoldDB" id="A0AAN6V3S4"/>
<name>A0AAN6V3S4_9PEZI</name>
<keyword evidence="3" id="KW-1185">Reference proteome</keyword>
<gene>
    <name evidence="2" type="ORF">C8A04DRAFT_12340</name>
</gene>
<accession>A0AAN6V3S4</accession>
<feature type="compositionally biased region" description="Polar residues" evidence="1">
    <location>
        <begin position="491"/>
        <end position="500"/>
    </location>
</feature>
<evidence type="ECO:0008006" key="4">
    <source>
        <dbReference type="Google" id="ProtNLM"/>
    </source>
</evidence>
<protein>
    <recommendedName>
        <fullName evidence="4">TLDc domain-containing protein</fullName>
    </recommendedName>
</protein>
<evidence type="ECO:0000256" key="1">
    <source>
        <dbReference type="SAM" id="MobiDB-lite"/>
    </source>
</evidence>
<dbReference type="EMBL" id="MU853586">
    <property type="protein sequence ID" value="KAK4143505.1"/>
    <property type="molecule type" value="Genomic_DNA"/>
</dbReference>
<feature type="region of interest" description="Disordered" evidence="1">
    <location>
        <begin position="461"/>
        <end position="500"/>
    </location>
</feature>